<evidence type="ECO:0000259" key="10">
    <source>
        <dbReference type="PROSITE" id="PS50109"/>
    </source>
</evidence>
<evidence type="ECO:0000259" key="11">
    <source>
        <dbReference type="PROSITE" id="PS50885"/>
    </source>
</evidence>
<evidence type="ECO:0000256" key="4">
    <source>
        <dbReference type="ARBA" id="ARBA00022553"/>
    </source>
</evidence>
<dbReference type="Gene3D" id="3.30.70.1430">
    <property type="entry name" value="Multidrug efflux transporter AcrB pore domain"/>
    <property type="match status" value="1"/>
</dbReference>
<dbReference type="InterPro" id="IPR001036">
    <property type="entry name" value="Acrflvin-R"/>
</dbReference>
<keyword evidence="9" id="KW-0472">Membrane</keyword>
<dbReference type="GO" id="GO:0004673">
    <property type="term" value="F:protein histidine kinase activity"/>
    <property type="evidence" value="ECO:0007669"/>
    <property type="project" value="UniProtKB-EC"/>
</dbReference>
<evidence type="ECO:0000256" key="8">
    <source>
        <dbReference type="ARBA" id="ARBA00022989"/>
    </source>
</evidence>
<proteinExistence type="predicted"/>
<dbReference type="SUPFAM" id="SSF47384">
    <property type="entry name" value="Homodimeric domain of signal transducing histidine kinase"/>
    <property type="match status" value="1"/>
</dbReference>
<keyword evidence="5" id="KW-0808">Transferase</keyword>
<dbReference type="SUPFAM" id="SSF82714">
    <property type="entry name" value="Multidrug efflux transporter AcrB TolC docking domain, DN and DC subdomains"/>
    <property type="match status" value="1"/>
</dbReference>
<dbReference type="CDD" id="cd00082">
    <property type="entry name" value="HisKA"/>
    <property type="match status" value="1"/>
</dbReference>
<feature type="transmembrane region" description="Helical" evidence="9">
    <location>
        <begin position="1113"/>
        <end position="1132"/>
    </location>
</feature>
<dbReference type="InterPro" id="IPR036097">
    <property type="entry name" value="HisK_dim/P_sf"/>
</dbReference>
<dbReference type="Gene3D" id="6.10.340.10">
    <property type="match status" value="1"/>
</dbReference>
<evidence type="ECO:0000256" key="6">
    <source>
        <dbReference type="ARBA" id="ARBA00022692"/>
    </source>
</evidence>
<feature type="domain" description="HAMP" evidence="11">
    <location>
        <begin position="114"/>
        <end position="168"/>
    </location>
</feature>
<dbReference type="InterPro" id="IPR003660">
    <property type="entry name" value="HAMP_dom"/>
</dbReference>
<protein>
    <recommendedName>
        <fullName evidence="3">histidine kinase</fullName>
        <ecNumber evidence="3">2.7.13.3</ecNumber>
    </recommendedName>
</protein>
<evidence type="ECO:0000256" key="1">
    <source>
        <dbReference type="ARBA" id="ARBA00000085"/>
    </source>
</evidence>
<keyword evidence="7" id="KW-0418">Kinase</keyword>
<dbReference type="InterPro" id="IPR036890">
    <property type="entry name" value="HATPase_C_sf"/>
</dbReference>
<accession>A0ABD7NZY8</accession>
<keyword evidence="6 9" id="KW-0812">Transmembrane</keyword>
<feature type="transmembrane region" description="Helical" evidence="9">
    <location>
        <begin position="1038"/>
        <end position="1056"/>
    </location>
</feature>
<dbReference type="GO" id="GO:0055085">
    <property type="term" value="P:transmembrane transport"/>
    <property type="evidence" value="ECO:0007669"/>
    <property type="project" value="UniProtKB-ARBA"/>
</dbReference>
<feature type="domain" description="Histidine kinase" evidence="10">
    <location>
        <begin position="176"/>
        <end position="371"/>
    </location>
</feature>
<evidence type="ECO:0000256" key="5">
    <source>
        <dbReference type="ARBA" id="ARBA00022679"/>
    </source>
</evidence>
<dbReference type="SUPFAM" id="SSF82866">
    <property type="entry name" value="Multidrug efflux transporter AcrB transmembrane domain"/>
    <property type="match status" value="2"/>
</dbReference>
<gene>
    <name evidence="12" type="primary">mexB_1</name>
    <name evidence="12" type="ORF">SAMEA3729809_00511</name>
</gene>
<feature type="transmembrane region" description="Helical" evidence="9">
    <location>
        <begin position="12"/>
        <end position="36"/>
    </location>
</feature>
<comment type="caution">
    <text evidence="12">The sequence shown here is derived from an EMBL/GenBank/DDBJ whole genome shotgun (WGS) entry which is preliminary data.</text>
</comment>
<dbReference type="AlphaFoldDB" id="A0ABD7NZY8"/>
<dbReference type="Gene3D" id="1.20.1640.10">
    <property type="entry name" value="Multidrug efflux transporter AcrB transmembrane domain"/>
    <property type="match status" value="2"/>
</dbReference>
<feature type="transmembrane region" description="Helical" evidence="9">
    <location>
        <begin position="1062"/>
        <end position="1082"/>
    </location>
</feature>
<feature type="transmembrane region" description="Helical" evidence="9">
    <location>
        <begin position="622"/>
        <end position="649"/>
    </location>
</feature>
<dbReference type="PROSITE" id="PS50885">
    <property type="entry name" value="HAMP"/>
    <property type="match status" value="1"/>
</dbReference>
<evidence type="ECO:0000313" key="12">
    <source>
        <dbReference type="EMBL" id="SXF91813.1"/>
    </source>
</evidence>
<dbReference type="SMART" id="SM00388">
    <property type="entry name" value="HisKA"/>
    <property type="match status" value="1"/>
</dbReference>
<evidence type="ECO:0000256" key="9">
    <source>
        <dbReference type="SAM" id="Phobius"/>
    </source>
</evidence>
<dbReference type="Pfam" id="PF00512">
    <property type="entry name" value="HisKA"/>
    <property type="match status" value="1"/>
</dbReference>
<feature type="transmembrane region" description="Helical" evidence="9">
    <location>
        <begin position="1012"/>
        <end position="1031"/>
    </location>
</feature>
<evidence type="ECO:0000256" key="2">
    <source>
        <dbReference type="ARBA" id="ARBA00004429"/>
    </source>
</evidence>
<dbReference type="InterPro" id="IPR003594">
    <property type="entry name" value="HATPase_dom"/>
</dbReference>
<dbReference type="EMBL" id="UKAS01000002">
    <property type="protein sequence ID" value="SXF91813.1"/>
    <property type="molecule type" value="Genomic_DNA"/>
</dbReference>
<feature type="transmembrane region" description="Helical" evidence="9">
    <location>
        <begin position="589"/>
        <end position="610"/>
    </location>
</feature>
<evidence type="ECO:0000256" key="7">
    <source>
        <dbReference type="ARBA" id="ARBA00022777"/>
    </source>
</evidence>
<dbReference type="GO" id="GO:0005886">
    <property type="term" value="C:plasma membrane"/>
    <property type="evidence" value="ECO:0007669"/>
    <property type="project" value="UniProtKB-SubCell"/>
</dbReference>
<dbReference type="Gene3D" id="3.30.70.1440">
    <property type="entry name" value="Multidrug efflux transporter AcrB pore domain"/>
    <property type="match status" value="1"/>
</dbReference>
<comment type="catalytic activity">
    <reaction evidence="1">
        <text>ATP + protein L-histidine = ADP + protein N-phospho-L-histidine.</text>
        <dbReference type="EC" id="2.7.13.3"/>
    </reaction>
</comment>
<dbReference type="PANTHER" id="PTHR32063">
    <property type="match status" value="1"/>
</dbReference>
<organism evidence="12 13">
    <name type="scientific">Klebsiella variicola</name>
    <dbReference type="NCBI Taxonomy" id="244366"/>
    <lineage>
        <taxon>Bacteria</taxon>
        <taxon>Pseudomonadati</taxon>
        <taxon>Pseudomonadota</taxon>
        <taxon>Gammaproteobacteria</taxon>
        <taxon>Enterobacterales</taxon>
        <taxon>Enterobacteriaceae</taxon>
        <taxon>Klebsiella/Raoultella group</taxon>
        <taxon>Klebsiella</taxon>
        <taxon>Klebsiella pneumoniae complex</taxon>
    </lineage>
</organism>
<dbReference type="PRINTS" id="PR00702">
    <property type="entry name" value="ACRIFLAVINRP"/>
</dbReference>
<dbReference type="Gene3D" id="3.30.2090.10">
    <property type="entry name" value="Multidrug efflux transporter AcrB TolC docking domain, DN and DC subdomains"/>
    <property type="match status" value="2"/>
</dbReference>
<sequence length="1193" mass="129258">MTKTRYSSLWRWICARILALAIGSVIVIATCMWLRYAVQNYWNIGRMPASVRQEFLALSQNPQANPARFHQIVDTWWGLSYSTPSIASADWVTVALLVLVMIPFIVVMGLRYARPLALQFSRLRDAAKDVAEGQFGRQAELIRNAPAEMVSFASDFNAMTGKLARYEKELRTSHVAMAHELRSPLTAAIGRLQGMLDGVFDASPEQLAMVMKQLQHLNRLTDELHLLSLSDAGNLVLENEPFRLDELLKERATWIMPQADAHRFTIRLHHSQACPFKGDTFRMGQVFTILMENALRYGRDGGYLDVTLHYASGQYCLEFRDDGPGVSSQFLPEMFNRFSREEQSRARHSGGSGLGLSIARAICQAHGGSISASVVPAGMSRTGQENMAIKVSGELTSEASLRAVTLHINDRYLPLTDIATVSRENAEPPQPVYRVNGKPAIGLAISMAPTGNMLRFGAALNAKMQAISVTLPHGIEMVKVADQSAVVSDAVSGFIRVLIEAVAIVLAVSFVSLGLRAGLVVAAAIPLVLAMTFTGMMLAGIGLQRISLGALIIALGLLVDDAMITVETMVSGLEAGDSRRQAATRAFKTTAFPMLTGTLVMIAGFIPVGFAASSAGEYCFSLFAVVLIALLCSWVVAILFSPLTGTWLLSDNIRQKAKGPGRMARGYQWLLRKALRHRFATVCLALIALGLSVYGTTFMQGEFFPASDRPELLVSLTLPANASQSETQNTAEKLEKALAGNRNVERFSTYVGSGAIRFYLPMDVLLANENIAQIVVVAKDLKARDRLHRQLNRILATGFSDIITRVSPLELGPPVGWPVKYRVSGPDYLKVRSIANRLSDVIGRSPSSREVNQTAGEPERVITLKVNQTAARAAGVSSESLARMLNTVWSGSIVTSVRDNDRLVDVVLRARDNERLNLATFSSLTIQGNDGKQIPLSAFATPVWGVDDPVIWRRQRLPFITVQTDLAPGLRAEAVSAALRPAVDRLRAELPEGYSIEEGGAVAESEKGNSSVYAILPVTLVIMLLLLMLQLRNYSRMALAILMAPFGLPGIVLAMLPGGTPMGFVALLGVIALAGMIIRNAVILISEVDSNLAQGMASDAAIIAAAEHRARPICLTACAAILGMIPISHQVFWGPMAYAIIGGLLVATLVTLTVLPASFSLLLHLRMTSSGEFTASSAAESEEKCRRLCGRHG</sequence>
<evidence type="ECO:0000256" key="3">
    <source>
        <dbReference type="ARBA" id="ARBA00012438"/>
    </source>
</evidence>
<reference evidence="12 13" key="1">
    <citation type="submission" date="2018-08" db="EMBL/GenBank/DDBJ databases">
        <authorList>
            <consortium name="Pathogen Informatics"/>
        </authorList>
    </citation>
    <scope>NUCLEOTIDE SEQUENCE [LARGE SCALE GENOMIC DNA]</scope>
    <source>
        <strain evidence="12 13">EuSCAPE_TR218</strain>
    </source>
</reference>
<dbReference type="SMART" id="SM00387">
    <property type="entry name" value="HATPase_c"/>
    <property type="match status" value="1"/>
</dbReference>
<feature type="transmembrane region" description="Helical" evidence="9">
    <location>
        <begin position="1138"/>
        <end position="1163"/>
    </location>
</feature>
<dbReference type="Proteomes" id="UP000258928">
    <property type="component" value="Unassembled WGS sequence"/>
</dbReference>
<feature type="transmembrane region" description="Helical" evidence="9">
    <location>
        <begin position="519"/>
        <end position="543"/>
    </location>
</feature>
<keyword evidence="4" id="KW-0597">Phosphoprotein</keyword>
<comment type="subcellular location">
    <subcellularLocation>
        <location evidence="2">Cell inner membrane</location>
        <topology evidence="2">Multi-pass membrane protein</topology>
    </subcellularLocation>
</comment>
<keyword evidence="8 9" id="KW-1133">Transmembrane helix</keyword>
<dbReference type="InterPro" id="IPR027463">
    <property type="entry name" value="AcrB_DN_DC_subdom"/>
</dbReference>
<feature type="transmembrane region" description="Helical" evidence="9">
    <location>
        <begin position="91"/>
        <end position="113"/>
    </location>
</feature>
<dbReference type="CDD" id="cd00075">
    <property type="entry name" value="HATPase"/>
    <property type="match status" value="1"/>
</dbReference>
<dbReference type="SUPFAM" id="SSF82693">
    <property type="entry name" value="Multidrug efflux transporter AcrB pore domain, PN1, PN2, PC1 and PC2 subdomains"/>
    <property type="match status" value="1"/>
</dbReference>
<dbReference type="Gene3D" id="1.10.287.130">
    <property type="match status" value="1"/>
</dbReference>
<name>A0ABD7NZY8_KLEVA</name>
<evidence type="ECO:0000313" key="13">
    <source>
        <dbReference type="Proteomes" id="UP000258928"/>
    </source>
</evidence>
<dbReference type="SUPFAM" id="SSF55874">
    <property type="entry name" value="ATPase domain of HSP90 chaperone/DNA topoisomerase II/histidine kinase"/>
    <property type="match status" value="1"/>
</dbReference>
<dbReference type="PANTHER" id="PTHR32063:SF64">
    <property type="entry name" value="ACRB_ACRD_ACRF FAMILY PROTEIN"/>
    <property type="match status" value="1"/>
</dbReference>
<dbReference type="PROSITE" id="PS50109">
    <property type="entry name" value="HIS_KIN"/>
    <property type="match status" value="1"/>
</dbReference>
<dbReference type="InterPro" id="IPR005467">
    <property type="entry name" value="His_kinase_dom"/>
</dbReference>
<dbReference type="EC" id="2.7.13.3" evidence="3"/>
<feature type="transmembrane region" description="Helical" evidence="9">
    <location>
        <begin position="679"/>
        <end position="699"/>
    </location>
</feature>
<dbReference type="Pfam" id="PF00873">
    <property type="entry name" value="ACR_tran"/>
    <property type="match status" value="1"/>
</dbReference>
<dbReference type="InterPro" id="IPR003661">
    <property type="entry name" value="HisK_dim/P_dom"/>
</dbReference>
<dbReference type="Gene3D" id="3.30.70.1320">
    <property type="entry name" value="Multidrug efflux transporter AcrB pore domain like"/>
    <property type="match status" value="1"/>
</dbReference>
<feature type="transmembrane region" description="Helical" evidence="9">
    <location>
        <begin position="493"/>
        <end position="513"/>
    </location>
</feature>